<name>A0A2G9IGQ4_PREIN</name>
<sequence>MKKKNAYFEYLIDALGRKSDSGSNDFTTLKLIKLLFLVVGVSSTKDKMGLTEIFDKFVAMPFGPVESDIYNAIQADSLAKYRITPYQCRIKNKSANISLSDPQQKEMIDSAIDLLLEKNPNILKCQPFELVDITHKWSCWKICYDIALENGKHSIGIPSRMIQKSVKYYQ</sequence>
<evidence type="ECO:0000313" key="1">
    <source>
        <dbReference type="EMBL" id="PIN28954.1"/>
    </source>
</evidence>
<organism evidence="1 2">
    <name type="scientific">Prevotella intermedia</name>
    <dbReference type="NCBI Taxonomy" id="28131"/>
    <lineage>
        <taxon>Bacteria</taxon>
        <taxon>Pseudomonadati</taxon>
        <taxon>Bacteroidota</taxon>
        <taxon>Bacteroidia</taxon>
        <taxon>Bacteroidales</taxon>
        <taxon>Prevotellaceae</taxon>
        <taxon>Prevotella</taxon>
    </lineage>
</organism>
<dbReference type="Pfam" id="PF13274">
    <property type="entry name" value="SocA_Panacea"/>
    <property type="match status" value="1"/>
</dbReference>
<dbReference type="RefSeq" id="WP_097656756.1">
    <property type="nucleotide sequence ID" value="NZ_NSMA01000012.1"/>
</dbReference>
<dbReference type="Proteomes" id="UP000230500">
    <property type="component" value="Unassembled WGS sequence"/>
</dbReference>
<evidence type="ECO:0000313" key="2">
    <source>
        <dbReference type="Proteomes" id="UP000230500"/>
    </source>
</evidence>
<reference evidence="1 2" key="1">
    <citation type="submission" date="2017-11" db="EMBL/GenBank/DDBJ databases">
        <title>Genome sequencing of Prevotella intermedia KCOM 2069.</title>
        <authorList>
            <person name="Kook J.-K."/>
            <person name="Park S.-N."/>
            <person name="Lim Y.K."/>
        </authorList>
    </citation>
    <scope>NUCLEOTIDE SEQUENCE [LARGE SCALE GENOMIC DNA]</scope>
    <source>
        <strain evidence="1 2">KCOM 2069</strain>
    </source>
</reference>
<dbReference type="AlphaFoldDB" id="A0A2G9IGQ4"/>
<protein>
    <submittedName>
        <fullName evidence="1">DUF4065 domain-containing protein</fullName>
    </submittedName>
</protein>
<proteinExistence type="predicted"/>
<comment type="caution">
    <text evidence="1">The sequence shown here is derived from an EMBL/GenBank/DDBJ whole genome shotgun (WGS) entry which is preliminary data.</text>
</comment>
<accession>A0A2G9IGQ4</accession>
<dbReference type="InterPro" id="IPR025272">
    <property type="entry name" value="SocA_Panacea"/>
</dbReference>
<dbReference type="EMBL" id="PESN01000001">
    <property type="protein sequence ID" value="PIN28954.1"/>
    <property type="molecule type" value="Genomic_DNA"/>
</dbReference>
<gene>
    <name evidence="1" type="ORF">CUC04_05885</name>
</gene>